<keyword evidence="1" id="KW-0472">Membrane</keyword>
<proteinExistence type="predicted"/>
<dbReference type="EMBL" id="BARW01030894">
    <property type="protein sequence ID" value="GAJ10845.1"/>
    <property type="molecule type" value="Genomic_DNA"/>
</dbReference>
<reference evidence="2" key="1">
    <citation type="journal article" date="2014" name="Front. Microbiol.">
        <title>High frequency of phylogenetically diverse reductive dehalogenase-homologous genes in deep subseafloor sedimentary metagenomes.</title>
        <authorList>
            <person name="Kawai M."/>
            <person name="Futagami T."/>
            <person name="Toyoda A."/>
            <person name="Takaki Y."/>
            <person name="Nishi S."/>
            <person name="Hori S."/>
            <person name="Arai W."/>
            <person name="Tsubouchi T."/>
            <person name="Morono Y."/>
            <person name="Uchiyama I."/>
            <person name="Ito T."/>
            <person name="Fujiyama A."/>
            <person name="Inagaki F."/>
            <person name="Takami H."/>
        </authorList>
    </citation>
    <scope>NUCLEOTIDE SEQUENCE</scope>
    <source>
        <strain evidence="2">Expedition CK06-06</strain>
    </source>
</reference>
<feature type="transmembrane region" description="Helical" evidence="1">
    <location>
        <begin position="12"/>
        <end position="32"/>
    </location>
</feature>
<dbReference type="AlphaFoldDB" id="X1VPD1"/>
<keyword evidence="1" id="KW-0812">Transmembrane</keyword>
<organism evidence="2">
    <name type="scientific">marine sediment metagenome</name>
    <dbReference type="NCBI Taxonomy" id="412755"/>
    <lineage>
        <taxon>unclassified sequences</taxon>
        <taxon>metagenomes</taxon>
        <taxon>ecological metagenomes</taxon>
    </lineage>
</organism>
<evidence type="ECO:0000313" key="2">
    <source>
        <dbReference type="EMBL" id="GAJ10845.1"/>
    </source>
</evidence>
<evidence type="ECO:0000256" key="1">
    <source>
        <dbReference type="SAM" id="Phobius"/>
    </source>
</evidence>
<comment type="caution">
    <text evidence="2">The sequence shown here is derived from an EMBL/GenBank/DDBJ whole genome shotgun (WGS) entry which is preliminary data.</text>
</comment>
<gene>
    <name evidence="2" type="ORF">S12H4_49273</name>
</gene>
<sequence length="39" mass="4210">ETEEKIEEPAIAGIAALGIILLLALALAPRAVREVRRKD</sequence>
<accession>X1VPD1</accession>
<protein>
    <submittedName>
        <fullName evidence="2">Uncharacterized protein</fullName>
    </submittedName>
</protein>
<feature type="non-terminal residue" evidence="2">
    <location>
        <position position="1"/>
    </location>
</feature>
<name>X1VPD1_9ZZZZ</name>
<keyword evidence="1" id="KW-1133">Transmembrane helix</keyword>